<accession>A0ACB7V9S2</accession>
<protein>
    <submittedName>
        <fullName evidence="1">Acid proteases protein</fullName>
    </submittedName>
</protein>
<dbReference type="Proteomes" id="UP000827976">
    <property type="component" value="Chromosome 10"/>
</dbReference>
<organism evidence="1 2">
    <name type="scientific">Dioscorea alata</name>
    <name type="common">Purple yam</name>
    <dbReference type="NCBI Taxonomy" id="55571"/>
    <lineage>
        <taxon>Eukaryota</taxon>
        <taxon>Viridiplantae</taxon>
        <taxon>Streptophyta</taxon>
        <taxon>Embryophyta</taxon>
        <taxon>Tracheophyta</taxon>
        <taxon>Spermatophyta</taxon>
        <taxon>Magnoliopsida</taxon>
        <taxon>Liliopsida</taxon>
        <taxon>Dioscoreales</taxon>
        <taxon>Dioscoreaceae</taxon>
        <taxon>Dioscorea</taxon>
    </lineage>
</organism>
<sequence>MNKKYSFRRDKVHKIFKDAVREGLQLPECKRPEEQNKKDHPSYCPYHRVLGHTIEDCYVFKDWVERQYQEGKITLSKNVLSEQLAEHTRYVTTLNSKGSSQGEVTVVGNKVILPSVKDDKPSAVPEELWEVFISKRSMKMLKRLAELPGISWKCSQEPPKGPPTKQSKKKNKKKKREQSKRKKSIIEEYIETLDEYEQKERVLITLKDYFPEKVKELLGELAKEIQEDDEDVQVETCRVISGGEYPLYNPEDGDNDDYDSFSEPEESYDRYGWPYISRKQKKKIAFRERVKKANAKLLEPYQQTKPKEPYYTPKTPKYKVLRKVMPTEDIHSFIQRVTEESTNRLLQLDIKDAEWDESGRYPPEISGQNFVSEIIDSSAPAKTTNAKKISISQVVKIKKDQRRDLFDLAIEKGLDLPKPKRPCLMHLDSHPNYYPYHRLVGHTIEECKKFQNWLQKQVSMGNLTLTEDYFEERGECCAIAILDDSEDELNFPDKEEGVPQQVLQMQLRTGKTLQPRQASCSNDRNKGNASSSNDRNKGKILEEDNVSPKKSSKKPNYNILAYLKNVPALLSMYDALMMSAEVRESLIHALQNPEEYQAYFAEVNMKDVLHAVHTLSVSFTDKDLLLGTTAHNRPLYVTGFCDGIKINRVLIDPGSSVNLMTLNTLRALALEICHLSKEKIIIQGFNQHSQKALGSITLPIKFGKMTSDVKFHVINADAGYKDLLGRPWIYENQMVPSTLH</sequence>
<keyword evidence="1" id="KW-0645">Protease</keyword>
<evidence type="ECO:0000313" key="1">
    <source>
        <dbReference type="EMBL" id="KAH7670435.1"/>
    </source>
</evidence>
<comment type="caution">
    <text evidence="1">The sequence shown here is derived from an EMBL/GenBank/DDBJ whole genome shotgun (WGS) entry which is preliminary data.</text>
</comment>
<proteinExistence type="predicted"/>
<dbReference type="EMBL" id="CM037020">
    <property type="protein sequence ID" value="KAH7670435.1"/>
    <property type="molecule type" value="Genomic_DNA"/>
</dbReference>
<name>A0ACB7V9S2_DIOAL</name>
<keyword evidence="2" id="KW-1185">Reference proteome</keyword>
<keyword evidence="1" id="KW-0378">Hydrolase</keyword>
<reference evidence="2" key="1">
    <citation type="journal article" date="2022" name="Nat. Commun.">
        <title>Chromosome evolution and the genetic basis of agronomically important traits in greater yam.</title>
        <authorList>
            <person name="Bredeson J.V."/>
            <person name="Lyons J.B."/>
            <person name="Oniyinde I.O."/>
            <person name="Okereke N.R."/>
            <person name="Kolade O."/>
            <person name="Nnabue I."/>
            <person name="Nwadili C.O."/>
            <person name="Hribova E."/>
            <person name="Parker M."/>
            <person name="Nwogha J."/>
            <person name="Shu S."/>
            <person name="Carlson J."/>
            <person name="Kariba R."/>
            <person name="Muthemba S."/>
            <person name="Knop K."/>
            <person name="Barton G.J."/>
            <person name="Sherwood A.V."/>
            <person name="Lopez-Montes A."/>
            <person name="Asiedu R."/>
            <person name="Jamnadass R."/>
            <person name="Muchugi A."/>
            <person name="Goodstein D."/>
            <person name="Egesi C.N."/>
            <person name="Featherston J."/>
            <person name="Asfaw A."/>
            <person name="Simpson G.G."/>
            <person name="Dolezel J."/>
            <person name="Hendre P.S."/>
            <person name="Van Deynze A."/>
            <person name="Kumar P.L."/>
            <person name="Obidiegwu J.E."/>
            <person name="Bhattacharjee R."/>
            <person name="Rokhsar D.S."/>
        </authorList>
    </citation>
    <scope>NUCLEOTIDE SEQUENCE [LARGE SCALE GENOMIC DNA]</scope>
    <source>
        <strain evidence="2">cv. TDa95/00328</strain>
    </source>
</reference>
<evidence type="ECO:0000313" key="2">
    <source>
        <dbReference type="Proteomes" id="UP000827976"/>
    </source>
</evidence>
<gene>
    <name evidence="1" type="ORF">IHE45_10G027100</name>
</gene>